<feature type="compositionally biased region" description="Polar residues" evidence="1">
    <location>
        <begin position="106"/>
        <end position="117"/>
    </location>
</feature>
<feature type="region of interest" description="Disordered" evidence="1">
    <location>
        <begin position="1"/>
        <end position="31"/>
    </location>
</feature>
<dbReference type="EMBL" id="VFPO01000001">
    <property type="protein sequence ID" value="TQM67215.1"/>
    <property type="molecule type" value="Genomic_DNA"/>
</dbReference>
<organism evidence="3 4">
    <name type="scientific">Actinomadura hallensis</name>
    <dbReference type="NCBI Taxonomy" id="337895"/>
    <lineage>
        <taxon>Bacteria</taxon>
        <taxon>Bacillati</taxon>
        <taxon>Actinomycetota</taxon>
        <taxon>Actinomycetes</taxon>
        <taxon>Streptosporangiales</taxon>
        <taxon>Thermomonosporaceae</taxon>
        <taxon>Actinomadura</taxon>
    </lineage>
</organism>
<keyword evidence="2" id="KW-0812">Transmembrane</keyword>
<feature type="compositionally biased region" description="Pro residues" evidence="1">
    <location>
        <begin position="83"/>
        <end position="94"/>
    </location>
</feature>
<evidence type="ECO:0000313" key="3">
    <source>
        <dbReference type="EMBL" id="TQM67215.1"/>
    </source>
</evidence>
<feature type="region of interest" description="Disordered" evidence="1">
    <location>
        <begin position="69"/>
        <end position="117"/>
    </location>
</feature>
<accession>A0A543I9F1</accession>
<dbReference type="OrthoDB" id="3477077at2"/>
<evidence type="ECO:0000256" key="2">
    <source>
        <dbReference type="SAM" id="Phobius"/>
    </source>
</evidence>
<comment type="caution">
    <text evidence="3">The sequence shown here is derived from an EMBL/GenBank/DDBJ whole genome shotgun (WGS) entry which is preliminary data.</text>
</comment>
<feature type="transmembrane region" description="Helical" evidence="2">
    <location>
        <begin position="36"/>
        <end position="60"/>
    </location>
</feature>
<protein>
    <submittedName>
        <fullName evidence="3">Uncharacterized protein</fullName>
    </submittedName>
</protein>
<dbReference type="Proteomes" id="UP000316706">
    <property type="component" value="Unassembled WGS sequence"/>
</dbReference>
<evidence type="ECO:0000256" key="1">
    <source>
        <dbReference type="SAM" id="MobiDB-lite"/>
    </source>
</evidence>
<keyword evidence="2" id="KW-1133">Transmembrane helix</keyword>
<evidence type="ECO:0000313" key="4">
    <source>
        <dbReference type="Proteomes" id="UP000316706"/>
    </source>
</evidence>
<keyword evidence="2" id="KW-0472">Membrane</keyword>
<dbReference type="AlphaFoldDB" id="A0A543I9F1"/>
<dbReference type="RefSeq" id="WP_141966257.1">
    <property type="nucleotide sequence ID" value="NZ_VFPO01000001.1"/>
</dbReference>
<gene>
    <name evidence="3" type="ORF">FHX41_0820</name>
</gene>
<keyword evidence="4" id="KW-1185">Reference proteome</keyword>
<reference evidence="3 4" key="1">
    <citation type="submission" date="2019-06" db="EMBL/GenBank/DDBJ databases">
        <title>Sequencing the genomes of 1000 actinobacteria strains.</title>
        <authorList>
            <person name="Klenk H.-P."/>
        </authorList>
    </citation>
    <scope>NUCLEOTIDE SEQUENCE [LARGE SCALE GENOMIC DNA]</scope>
    <source>
        <strain evidence="3 4">DSM 45043</strain>
    </source>
</reference>
<proteinExistence type="predicted"/>
<name>A0A543I9F1_9ACTN</name>
<sequence length="264" mass="27458">MSAPQWPGPPPGGPGHPPQHPAGPGFPPPRRSGGGALVPLLAFGLTGVLALVGIGAFFVLDDDDDDARRTSTLPTSAPYTTHTPPPPPTFSPEPRPTRTTGAAGSDTASVLSPTIRTAKGNTFTRVGTRTEPCTSRANARLLTALRNHPCVGTMHSAVYADPSRRIITAVSIARFSSPSAASAISRVTGDKGWPKLLTPSRASGLPQPRPDPAYWTRSWTQGSTVVYAQSYWATGGPTGGRSGSVFTTAGELGVEVTLALMWTD</sequence>
<feature type="compositionally biased region" description="Pro residues" evidence="1">
    <location>
        <begin position="1"/>
        <end position="30"/>
    </location>
</feature>